<feature type="DNA-binding region" description="H-T-H motif" evidence="4">
    <location>
        <begin position="57"/>
        <end position="76"/>
    </location>
</feature>
<dbReference type="InterPro" id="IPR050109">
    <property type="entry name" value="HTH-type_TetR-like_transc_reg"/>
</dbReference>
<dbReference type="PROSITE" id="PS50977">
    <property type="entry name" value="HTH_TETR_2"/>
    <property type="match status" value="1"/>
</dbReference>
<keyword evidence="8" id="KW-1185">Reference proteome</keyword>
<keyword evidence="2 4" id="KW-0238">DNA-binding</keyword>
<dbReference type="SUPFAM" id="SSF48498">
    <property type="entry name" value="Tetracyclin repressor-like, C-terminal domain"/>
    <property type="match status" value="1"/>
</dbReference>
<keyword evidence="1" id="KW-0805">Transcription regulation</keyword>
<feature type="region of interest" description="Disordered" evidence="5">
    <location>
        <begin position="263"/>
        <end position="283"/>
    </location>
</feature>
<dbReference type="InterPro" id="IPR001647">
    <property type="entry name" value="HTH_TetR"/>
</dbReference>
<evidence type="ECO:0000256" key="2">
    <source>
        <dbReference type="ARBA" id="ARBA00023125"/>
    </source>
</evidence>
<dbReference type="Pfam" id="PF00440">
    <property type="entry name" value="TetR_N"/>
    <property type="match status" value="1"/>
</dbReference>
<evidence type="ECO:0000256" key="4">
    <source>
        <dbReference type="PROSITE-ProRule" id="PRU00335"/>
    </source>
</evidence>
<dbReference type="Pfam" id="PF02909">
    <property type="entry name" value="TetR_C_1"/>
    <property type="match status" value="1"/>
</dbReference>
<evidence type="ECO:0000256" key="1">
    <source>
        <dbReference type="ARBA" id="ARBA00023015"/>
    </source>
</evidence>
<name>A0ABV8KQR1_9ACTN</name>
<reference evidence="8" key="1">
    <citation type="journal article" date="2019" name="Int. J. Syst. Evol. Microbiol.">
        <title>The Global Catalogue of Microorganisms (GCM) 10K type strain sequencing project: providing services to taxonomists for standard genome sequencing and annotation.</title>
        <authorList>
            <consortium name="The Broad Institute Genomics Platform"/>
            <consortium name="The Broad Institute Genome Sequencing Center for Infectious Disease"/>
            <person name="Wu L."/>
            <person name="Ma J."/>
        </authorList>
    </citation>
    <scope>NUCLEOTIDE SEQUENCE [LARGE SCALE GENOMIC DNA]</scope>
    <source>
        <strain evidence="8">2902at01</strain>
    </source>
</reference>
<dbReference type="RefSeq" id="WP_377548582.1">
    <property type="nucleotide sequence ID" value="NZ_JBHSBN010000015.1"/>
</dbReference>
<evidence type="ECO:0000313" key="7">
    <source>
        <dbReference type="EMBL" id="MFC4108393.1"/>
    </source>
</evidence>
<evidence type="ECO:0000256" key="3">
    <source>
        <dbReference type="ARBA" id="ARBA00023163"/>
    </source>
</evidence>
<feature type="compositionally biased region" description="Gly residues" evidence="5">
    <location>
        <begin position="270"/>
        <end position="283"/>
    </location>
</feature>
<keyword evidence="3" id="KW-0804">Transcription</keyword>
<dbReference type="PANTHER" id="PTHR30055:SF151">
    <property type="entry name" value="TRANSCRIPTIONAL REGULATORY PROTEIN"/>
    <property type="match status" value="1"/>
</dbReference>
<evidence type="ECO:0000256" key="5">
    <source>
        <dbReference type="SAM" id="MobiDB-lite"/>
    </source>
</evidence>
<dbReference type="EMBL" id="JBHSBN010000015">
    <property type="protein sequence ID" value="MFC4108393.1"/>
    <property type="molecule type" value="Genomic_DNA"/>
</dbReference>
<dbReference type="SUPFAM" id="SSF46689">
    <property type="entry name" value="Homeodomain-like"/>
    <property type="match status" value="1"/>
</dbReference>
<sequence length="283" mass="30654">MVVYAGQGDPRRSMALLWRTGKADDGPTPGPRPALSVDLIVEAALAVADVEGMAALSMRAVGDRLGRTAMALYTYVPGKAELIDLMYDRVLAELPTDYDLDAGWRAAVTAWAEDFWALCLRHPWLLQVSHARPVLGPNEYVMTETLVRIVHRTGLAGPLLWRVVGTLLNFVRGAAGTVAEARQARAVTGVSDDQWWQARSAMLDEMAPDFADRFPMLTRLAGERAFEMADPDTPYLEQEARETFEVGLALLLDGIETTLIRAIQPSPHPSGGGNGVSGGGGRT</sequence>
<accession>A0ABV8KQR1</accession>
<dbReference type="Proteomes" id="UP001595868">
    <property type="component" value="Unassembled WGS sequence"/>
</dbReference>
<dbReference type="InterPro" id="IPR036271">
    <property type="entry name" value="Tet_transcr_reg_TetR-rel_C_sf"/>
</dbReference>
<evidence type="ECO:0000259" key="6">
    <source>
        <dbReference type="PROSITE" id="PS50977"/>
    </source>
</evidence>
<feature type="domain" description="HTH tetR-type" evidence="6">
    <location>
        <begin position="34"/>
        <end position="94"/>
    </location>
</feature>
<evidence type="ECO:0000313" key="8">
    <source>
        <dbReference type="Proteomes" id="UP001595868"/>
    </source>
</evidence>
<gene>
    <name evidence="7" type="ORF">ACFOX0_20975</name>
</gene>
<dbReference type="Gene3D" id="1.10.357.10">
    <property type="entry name" value="Tetracycline Repressor, domain 2"/>
    <property type="match status" value="1"/>
</dbReference>
<dbReference type="InterPro" id="IPR009057">
    <property type="entry name" value="Homeodomain-like_sf"/>
</dbReference>
<proteinExistence type="predicted"/>
<comment type="caution">
    <text evidence="7">The sequence shown here is derived from an EMBL/GenBank/DDBJ whole genome shotgun (WGS) entry which is preliminary data.</text>
</comment>
<dbReference type="Gene3D" id="1.10.10.60">
    <property type="entry name" value="Homeodomain-like"/>
    <property type="match status" value="1"/>
</dbReference>
<protein>
    <submittedName>
        <fullName evidence="7">TetR/AcrR family transcriptional regulator</fullName>
    </submittedName>
</protein>
<dbReference type="PANTHER" id="PTHR30055">
    <property type="entry name" value="HTH-TYPE TRANSCRIPTIONAL REGULATOR RUTR"/>
    <property type="match status" value="1"/>
</dbReference>
<organism evidence="7 8">
    <name type="scientific">Micromonospora zhanjiangensis</name>
    <dbReference type="NCBI Taxonomy" id="1522057"/>
    <lineage>
        <taxon>Bacteria</taxon>
        <taxon>Bacillati</taxon>
        <taxon>Actinomycetota</taxon>
        <taxon>Actinomycetes</taxon>
        <taxon>Micromonosporales</taxon>
        <taxon>Micromonosporaceae</taxon>
        <taxon>Micromonospora</taxon>
    </lineage>
</organism>
<dbReference type="InterPro" id="IPR004111">
    <property type="entry name" value="Repressor_TetR_C"/>
</dbReference>